<dbReference type="AlphaFoldDB" id="A0A0B1ZQD4"/>
<name>A0A0B1ZQD4_9SPHN</name>
<sequence>MNMLVRATMLATAALAAPFPSNAQDAETDGTAADTASHATDARQTDEAPHWTIATSTGISNRDNGPNGSWQAISLTRQIGQLYVRGTVMRYHGTLQQADTALPSDYLIGTIAAGGNFEGWVTDAWISYGRQDYGDISTSQGNRPSTGATGSPYFAIGGDFGKIIPLGSGWYLTPTVNASYAKGRLLRPAPTGTGLTDLETEEPTWSASTAVRLDHAFGGNKQNYGGISLSRNWSSNALSTVVLPQLSEGFAEPDSLESRHYADAWFEITATANMAMTNCTYIDLFASRSFNQISGNTTSAGITVRVNI</sequence>
<comment type="caution">
    <text evidence="4">The sequence shown here is derived from an EMBL/GenBank/DDBJ whole genome shotgun (WGS) entry which is preliminary data.</text>
</comment>
<feature type="compositionally biased region" description="Basic and acidic residues" evidence="1">
    <location>
        <begin position="40"/>
        <end position="49"/>
    </location>
</feature>
<accession>A0A0B1ZQD4</accession>
<evidence type="ECO:0000313" key="5">
    <source>
        <dbReference type="Proteomes" id="UP000031057"/>
    </source>
</evidence>
<feature type="compositionally biased region" description="Low complexity" evidence="1">
    <location>
        <begin position="22"/>
        <end position="39"/>
    </location>
</feature>
<proteinExistence type="predicted"/>
<dbReference type="Proteomes" id="UP000031057">
    <property type="component" value="Unassembled WGS sequence"/>
</dbReference>
<feature type="signal peptide" evidence="2">
    <location>
        <begin position="1"/>
        <end position="23"/>
    </location>
</feature>
<reference evidence="4 5" key="1">
    <citation type="submission" date="2014-10" db="EMBL/GenBank/DDBJ databases">
        <title>Genome sequence of Novosphingobium malaysiense MUSC 273(T).</title>
        <authorList>
            <person name="Lee L.-H."/>
        </authorList>
    </citation>
    <scope>NUCLEOTIDE SEQUENCE [LARGE SCALE GENOMIC DNA]</scope>
    <source>
        <strain evidence="4 5">MUSC 273</strain>
    </source>
</reference>
<dbReference type="EMBL" id="JTDI01000003">
    <property type="protein sequence ID" value="KHK91474.1"/>
    <property type="molecule type" value="Genomic_DNA"/>
</dbReference>
<dbReference type="InterPro" id="IPR005546">
    <property type="entry name" value="Autotransporte_beta"/>
</dbReference>
<dbReference type="InterPro" id="IPR036709">
    <property type="entry name" value="Autotransporte_beta_dom_sf"/>
</dbReference>
<dbReference type="SUPFAM" id="SSF103515">
    <property type="entry name" value="Autotransporter"/>
    <property type="match status" value="1"/>
</dbReference>
<dbReference type="Pfam" id="PF03797">
    <property type="entry name" value="Autotransporter"/>
    <property type="match status" value="1"/>
</dbReference>
<feature type="region of interest" description="Disordered" evidence="1">
    <location>
        <begin position="22"/>
        <end position="49"/>
    </location>
</feature>
<evidence type="ECO:0000313" key="4">
    <source>
        <dbReference type="EMBL" id="KHK91474.1"/>
    </source>
</evidence>
<evidence type="ECO:0000256" key="1">
    <source>
        <dbReference type="SAM" id="MobiDB-lite"/>
    </source>
</evidence>
<feature type="chain" id="PRO_5002065389" description="Autotransporter domain-containing protein" evidence="2">
    <location>
        <begin position="24"/>
        <end position="308"/>
    </location>
</feature>
<organism evidence="4 5">
    <name type="scientific">Novosphingobium malaysiense</name>
    <dbReference type="NCBI Taxonomy" id="1348853"/>
    <lineage>
        <taxon>Bacteria</taxon>
        <taxon>Pseudomonadati</taxon>
        <taxon>Pseudomonadota</taxon>
        <taxon>Alphaproteobacteria</taxon>
        <taxon>Sphingomonadales</taxon>
        <taxon>Sphingomonadaceae</taxon>
        <taxon>Novosphingobium</taxon>
    </lineage>
</organism>
<dbReference type="Gene3D" id="2.40.128.130">
    <property type="entry name" value="Autotransporter beta-domain"/>
    <property type="match status" value="1"/>
</dbReference>
<keyword evidence="2" id="KW-0732">Signal</keyword>
<protein>
    <recommendedName>
        <fullName evidence="3">Autotransporter domain-containing protein</fullName>
    </recommendedName>
</protein>
<feature type="domain" description="Autotransporter" evidence="3">
    <location>
        <begin position="110"/>
        <end position="278"/>
    </location>
</feature>
<dbReference type="RefSeq" id="WP_039283680.1">
    <property type="nucleotide sequence ID" value="NZ_JTDI01000003.1"/>
</dbReference>
<evidence type="ECO:0000259" key="3">
    <source>
        <dbReference type="Pfam" id="PF03797"/>
    </source>
</evidence>
<keyword evidence="5" id="KW-1185">Reference proteome</keyword>
<gene>
    <name evidence="4" type="ORF">LK12_11625</name>
</gene>
<evidence type="ECO:0000256" key="2">
    <source>
        <dbReference type="SAM" id="SignalP"/>
    </source>
</evidence>